<accession>A0A6I1MR26</accession>
<reference evidence="2 3" key="1">
    <citation type="submission" date="2019-10" db="EMBL/GenBank/DDBJ databases">
        <title>The Genome Sequence of Clostridium tarantellae Isolated from Fish Brain.</title>
        <authorList>
            <person name="Bano L."/>
            <person name="Kiel M."/>
            <person name="Sales G."/>
            <person name="Doxey A.C."/>
            <person name="Mansfield M.J."/>
            <person name="Schiavone M."/>
            <person name="Rossetto O."/>
            <person name="Pirazzini M."/>
            <person name="Dobrindt U."/>
            <person name="Montecucco C."/>
        </authorList>
    </citation>
    <scope>NUCLEOTIDE SEQUENCE [LARGE SCALE GENOMIC DNA]</scope>
    <source>
        <strain evidence="2 3">DSM 3997</strain>
    </source>
</reference>
<keyword evidence="3" id="KW-1185">Reference proteome</keyword>
<dbReference type="Proteomes" id="UP000430345">
    <property type="component" value="Unassembled WGS sequence"/>
</dbReference>
<keyword evidence="1" id="KW-0812">Transmembrane</keyword>
<dbReference type="EMBL" id="WHJC01000059">
    <property type="protein sequence ID" value="MPQ43341.1"/>
    <property type="molecule type" value="Genomic_DNA"/>
</dbReference>
<comment type="caution">
    <text evidence="2">The sequence shown here is derived from an EMBL/GenBank/DDBJ whole genome shotgun (WGS) entry which is preliminary data.</text>
</comment>
<feature type="transmembrane region" description="Helical" evidence="1">
    <location>
        <begin position="12"/>
        <end position="33"/>
    </location>
</feature>
<dbReference type="AlphaFoldDB" id="A0A6I1MR26"/>
<organism evidence="2 3">
    <name type="scientific">Clostridium tarantellae</name>
    <dbReference type="NCBI Taxonomy" id="39493"/>
    <lineage>
        <taxon>Bacteria</taxon>
        <taxon>Bacillati</taxon>
        <taxon>Bacillota</taxon>
        <taxon>Clostridia</taxon>
        <taxon>Eubacteriales</taxon>
        <taxon>Clostridiaceae</taxon>
        <taxon>Clostridium</taxon>
    </lineage>
</organism>
<proteinExistence type="predicted"/>
<keyword evidence="1" id="KW-1133">Transmembrane helix</keyword>
<gene>
    <name evidence="2" type="ORF">GBZ86_06165</name>
</gene>
<dbReference type="Gene3D" id="2.60.320.10">
    <property type="entry name" value="N-utilization substance G protein NusG, insert domain"/>
    <property type="match status" value="1"/>
</dbReference>
<evidence type="ECO:0000256" key="1">
    <source>
        <dbReference type="SAM" id="Phobius"/>
    </source>
</evidence>
<name>A0A6I1MR26_9CLOT</name>
<dbReference type="InterPro" id="IPR038690">
    <property type="entry name" value="NusG_2_sf"/>
</dbReference>
<evidence type="ECO:0000313" key="3">
    <source>
        <dbReference type="Proteomes" id="UP000430345"/>
    </source>
</evidence>
<evidence type="ECO:0000313" key="2">
    <source>
        <dbReference type="EMBL" id="MPQ43341.1"/>
    </source>
</evidence>
<dbReference type="Pfam" id="PF07009">
    <property type="entry name" value="NusG_II"/>
    <property type="match status" value="1"/>
</dbReference>
<keyword evidence="1" id="KW-0472">Membrane</keyword>
<sequence length="119" mass="13631">MIMIIEINKEGIMLKKVFLVIIAFIFFISILLATHRNKTAEYAQIKVNGNVVKTVKLKSECEIIEIENIKLKILDNKISIIKSTCKDKICERKGFIHIEGDMIVCLPNKTVVEIVKEKN</sequence>
<dbReference type="OrthoDB" id="47603at2"/>
<protein>
    <submittedName>
        <fullName evidence="2">NusG domain II-containing protein</fullName>
    </submittedName>
</protein>